<accession>A0A9X2PW65</accession>
<feature type="region of interest" description="Disordered" evidence="1">
    <location>
        <begin position="316"/>
        <end position="347"/>
    </location>
</feature>
<proteinExistence type="predicted"/>
<dbReference type="PANTHER" id="PTHR34220">
    <property type="entry name" value="SENSOR HISTIDINE KINASE YPDA"/>
    <property type="match status" value="1"/>
</dbReference>
<dbReference type="GO" id="GO:0000155">
    <property type="term" value="F:phosphorelay sensor kinase activity"/>
    <property type="evidence" value="ECO:0007669"/>
    <property type="project" value="InterPro"/>
</dbReference>
<dbReference type="InterPro" id="IPR003594">
    <property type="entry name" value="HATPase_dom"/>
</dbReference>
<dbReference type="PANTHER" id="PTHR34220:SF7">
    <property type="entry name" value="SENSOR HISTIDINE KINASE YPDA"/>
    <property type="match status" value="1"/>
</dbReference>
<dbReference type="Gene3D" id="3.30.565.10">
    <property type="entry name" value="Histidine kinase-like ATPase, C-terminal domain"/>
    <property type="match status" value="1"/>
</dbReference>
<feature type="domain" description="Signal transduction histidine kinase internal region" evidence="4">
    <location>
        <begin position="180"/>
        <end position="258"/>
    </location>
</feature>
<feature type="transmembrane region" description="Helical" evidence="2">
    <location>
        <begin position="32"/>
        <end position="51"/>
    </location>
</feature>
<feature type="domain" description="Histidine kinase/HSP90-like ATPase" evidence="3">
    <location>
        <begin position="279"/>
        <end position="373"/>
    </location>
</feature>
<name>A0A9X2PW65_9BACT</name>
<dbReference type="Pfam" id="PF06580">
    <property type="entry name" value="His_kinase"/>
    <property type="match status" value="1"/>
</dbReference>
<feature type="transmembrane region" description="Helical" evidence="2">
    <location>
        <begin position="97"/>
        <end position="123"/>
    </location>
</feature>
<dbReference type="EMBL" id="JANUAU010000005">
    <property type="protein sequence ID" value="MCS3677932.1"/>
    <property type="molecule type" value="Genomic_DNA"/>
</dbReference>
<gene>
    <name evidence="5" type="ORF">GGP71_001860</name>
</gene>
<dbReference type="SUPFAM" id="SSF55874">
    <property type="entry name" value="ATPase domain of HSP90 chaperone/DNA topoisomerase II/histidine kinase"/>
    <property type="match status" value="1"/>
</dbReference>
<evidence type="ECO:0000259" key="3">
    <source>
        <dbReference type="Pfam" id="PF02518"/>
    </source>
</evidence>
<organism evidence="5 6">
    <name type="scientific">Salinibacter ruber</name>
    <dbReference type="NCBI Taxonomy" id="146919"/>
    <lineage>
        <taxon>Bacteria</taxon>
        <taxon>Pseudomonadati</taxon>
        <taxon>Rhodothermota</taxon>
        <taxon>Rhodothermia</taxon>
        <taxon>Rhodothermales</taxon>
        <taxon>Salinibacteraceae</taxon>
        <taxon>Salinibacter</taxon>
    </lineage>
</organism>
<keyword evidence="2" id="KW-1133">Transmembrane helix</keyword>
<keyword evidence="2" id="KW-0472">Membrane</keyword>
<dbReference type="InterPro" id="IPR050640">
    <property type="entry name" value="Bact_2-comp_sensor_kinase"/>
</dbReference>
<dbReference type="InterPro" id="IPR010559">
    <property type="entry name" value="Sig_transdc_His_kin_internal"/>
</dbReference>
<comment type="caution">
    <text evidence="5">The sequence shown here is derived from an EMBL/GenBank/DDBJ whole genome shotgun (WGS) entry which is preliminary data.</text>
</comment>
<reference evidence="5" key="1">
    <citation type="submission" date="2022-08" db="EMBL/GenBank/DDBJ databases">
        <title>Genomic Encyclopedia of Type Strains, Phase V (KMG-V): Genome sequencing to study the core and pangenomes of soil and plant-associated prokaryotes.</title>
        <authorList>
            <person name="Whitman W."/>
        </authorList>
    </citation>
    <scope>NUCLEOTIDE SEQUENCE</scope>
    <source>
        <strain evidence="5">0</strain>
    </source>
</reference>
<evidence type="ECO:0000313" key="5">
    <source>
        <dbReference type="EMBL" id="MCS3677932.1"/>
    </source>
</evidence>
<protein>
    <submittedName>
        <fullName evidence="5">Uncharacterized protein</fullName>
    </submittedName>
</protein>
<dbReference type="GO" id="GO:0016020">
    <property type="term" value="C:membrane"/>
    <property type="evidence" value="ECO:0007669"/>
    <property type="project" value="InterPro"/>
</dbReference>
<dbReference type="Proteomes" id="UP001155027">
    <property type="component" value="Unassembled WGS sequence"/>
</dbReference>
<dbReference type="InterPro" id="IPR036890">
    <property type="entry name" value="HATPase_C_sf"/>
</dbReference>
<dbReference type="RefSeq" id="WP_259057501.1">
    <property type="nucleotide sequence ID" value="NZ_JANTZA010000011.1"/>
</dbReference>
<dbReference type="AlphaFoldDB" id="A0A9X2PW65"/>
<evidence type="ECO:0000313" key="6">
    <source>
        <dbReference type="Proteomes" id="UP001155027"/>
    </source>
</evidence>
<evidence type="ECO:0000256" key="2">
    <source>
        <dbReference type="SAM" id="Phobius"/>
    </source>
</evidence>
<evidence type="ECO:0000259" key="4">
    <source>
        <dbReference type="Pfam" id="PF06580"/>
    </source>
</evidence>
<evidence type="ECO:0000256" key="1">
    <source>
        <dbReference type="SAM" id="MobiDB-lite"/>
    </source>
</evidence>
<dbReference type="Pfam" id="PF02518">
    <property type="entry name" value="HATPase_c"/>
    <property type="match status" value="1"/>
</dbReference>
<keyword evidence="2" id="KW-0812">Transmembrane</keyword>
<feature type="transmembrane region" description="Helical" evidence="2">
    <location>
        <begin position="63"/>
        <end position="85"/>
    </location>
</feature>
<feature type="compositionally biased region" description="Polar residues" evidence="1">
    <location>
        <begin position="330"/>
        <end position="343"/>
    </location>
</feature>
<sequence>MSSVPSSTDLDASLDDIQTQAPPKPTITAKGVGLAVAGWTLYAFLYAFFIAQQEPNAPFVGLLAGQLIFVLVLGLYSVPVWWVAVREMDRSHWGWTLGAHLCLGPLYAWGGLESYLFVVRAVFAPSIAAEIRAQYQWILFANLTVYIIQFALYHLVRNVQRLRQKERQATEFLAMAREQQLAALKAQVNPHFLFNTLNSISATLRQDPERAREMIAKLSDMMRYALEGPDREFVPLREEIAFTRRYLDLERHRFSDRLRARMDVDADTDALDTPVPPMVLQPLVENALRHGIAPSEDGGSVTVAVTAEHDTLDVHVEDTGVGPDADDPLSGSTDGTGLATTSTRLERTYGPDAALHTARNDPTGFKVWFSIPRNGAADS</sequence>
<feature type="transmembrane region" description="Helical" evidence="2">
    <location>
        <begin position="135"/>
        <end position="156"/>
    </location>
</feature>